<evidence type="ECO:0000313" key="1">
    <source>
        <dbReference type="EMBL" id="GFO68015.1"/>
    </source>
</evidence>
<sequence length="139" mass="15276">MRVLPQFIALLFLAVLVQLTGCAGRPLHISSTTSILTSGQNLTKGLKVQTNKFGLQDDIVFFVYVKWDEPTQKFGAHNVTFSWYKDDMLVSTTTKPIIFNTTPTEIWSKRAASALGAGHYKVAIAVEGNVVGSTELDIK</sequence>
<protein>
    <submittedName>
        <fullName evidence="1">Uncharacterized protein</fullName>
    </submittedName>
</protein>
<dbReference type="EMBL" id="BLXZ01000003">
    <property type="protein sequence ID" value="GFO68015.1"/>
    <property type="molecule type" value="Genomic_DNA"/>
</dbReference>
<dbReference type="AlphaFoldDB" id="A0A6V8N609"/>
<comment type="caution">
    <text evidence="1">The sequence shown here is derived from an EMBL/GenBank/DDBJ whole genome shotgun (WGS) entry which is preliminary data.</text>
</comment>
<keyword evidence="2" id="KW-1185">Reference proteome</keyword>
<organism evidence="1 2">
    <name type="scientific">Geomonas limicola</name>
    <dbReference type="NCBI Taxonomy" id="2740186"/>
    <lineage>
        <taxon>Bacteria</taxon>
        <taxon>Pseudomonadati</taxon>
        <taxon>Thermodesulfobacteriota</taxon>
        <taxon>Desulfuromonadia</taxon>
        <taxon>Geobacterales</taxon>
        <taxon>Geobacteraceae</taxon>
        <taxon>Geomonas</taxon>
    </lineage>
</organism>
<proteinExistence type="predicted"/>
<name>A0A6V8N609_9BACT</name>
<evidence type="ECO:0000313" key="2">
    <source>
        <dbReference type="Proteomes" id="UP000587586"/>
    </source>
</evidence>
<dbReference type="Proteomes" id="UP000587586">
    <property type="component" value="Unassembled WGS sequence"/>
</dbReference>
<accession>A0A6V8N609</accession>
<gene>
    <name evidence="1" type="ORF">GMLC_15940</name>
</gene>
<reference evidence="2" key="1">
    <citation type="submission" date="2020-06" db="EMBL/GenBank/DDBJ databases">
        <title>Draft genomic sequecing of Geomonas sp. Red745.</title>
        <authorList>
            <person name="Itoh H."/>
            <person name="Xu Z.X."/>
            <person name="Ushijima N."/>
            <person name="Masuda Y."/>
            <person name="Shiratori Y."/>
            <person name="Senoo K."/>
        </authorList>
    </citation>
    <scope>NUCLEOTIDE SEQUENCE [LARGE SCALE GENOMIC DNA]</scope>
    <source>
        <strain evidence="2">Red745</strain>
    </source>
</reference>